<dbReference type="GO" id="GO:0003924">
    <property type="term" value="F:GTPase activity"/>
    <property type="evidence" value="ECO:0007669"/>
    <property type="project" value="InterPro"/>
</dbReference>
<dbReference type="InterPro" id="IPR031167">
    <property type="entry name" value="G_OBG"/>
</dbReference>
<dbReference type="NCBIfam" id="NF008956">
    <property type="entry name" value="PRK12299.1"/>
    <property type="match status" value="1"/>
</dbReference>
<keyword evidence="6" id="KW-0342">GTP-binding</keyword>
<dbReference type="Pfam" id="PF09269">
    <property type="entry name" value="DUF1967"/>
    <property type="match status" value="1"/>
</dbReference>
<dbReference type="OrthoDB" id="347018at2759"/>
<dbReference type="InterPro" id="IPR014100">
    <property type="entry name" value="GTP-bd_Obg/CgtA"/>
</dbReference>
<name>K8FI42_9CHLO</name>
<proteinExistence type="inferred from homology"/>
<evidence type="ECO:0000256" key="1">
    <source>
        <dbReference type="ARBA" id="ARBA00001946"/>
    </source>
</evidence>
<dbReference type="PROSITE" id="PS51881">
    <property type="entry name" value="OCT"/>
    <property type="match status" value="1"/>
</dbReference>
<dbReference type="STRING" id="41875.K8FI42"/>
<accession>K8FI42</accession>
<feature type="domain" description="OBG-type G" evidence="8">
    <location>
        <begin position="398"/>
        <end position="566"/>
    </location>
</feature>
<evidence type="ECO:0000256" key="6">
    <source>
        <dbReference type="ARBA" id="ARBA00023134"/>
    </source>
</evidence>
<reference evidence="11 12" key="1">
    <citation type="submission" date="2011-10" db="EMBL/GenBank/DDBJ databases">
        <authorList>
            <person name="Genoscope - CEA"/>
        </authorList>
    </citation>
    <scope>NUCLEOTIDE SEQUENCE [LARGE SCALE GENOMIC DNA]</scope>
    <source>
        <strain evidence="11 12">RCC 1105</strain>
    </source>
</reference>
<dbReference type="Gene3D" id="2.70.210.12">
    <property type="entry name" value="GTP1/OBG domain"/>
    <property type="match status" value="1"/>
</dbReference>
<dbReference type="NCBIfam" id="NF008954">
    <property type="entry name" value="PRK12296.1"/>
    <property type="match status" value="1"/>
</dbReference>
<dbReference type="PANTHER" id="PTHR11702">
    <property type="entry name" value="DEVELOPMENTALLY REGULATED GTP-BINDING PROTEIN-RELATED"/>
    <property type="match status" value="1"/>
</dbReference>
<dbReference type="SUPFAM" id="SSF82051">
    <property type="entry name" value="Obg GTP-binding protein N-terminal domain"/>
    <property type="match status" value="1"/>
</dbReference>
<gene>
    <name evidence="11" type="ORF">Bathy09g03260</name>
</gene>
<dbReference type="Gene3D" id="3.30.300.350">
    <property type="entry name" value="GTP-binding protein OBG, C-terminal domain"/>
    <property type="match status" value="1"/>
</dbReference>
<dbReference type="CDD" id="cd01898">
    <property type="entry name" value="Obg"/>
    <property type="match status" value="1"/>
</dbReference>
<sequence>MRASFLLSTLSPASRYRTSSSSRCCSPVLCRAKPSLSPSIDDKEKKKKKTKLGKNSSSPAAAKKVMESKSSSSSENDVEEPPSSSSKAATSNWFEGLEAAADKKSETMRTRAQFYAEENNNNSFKQYFEWDETREEEEKEMKNGGRMVKFGEEIEDEEDGSANASSSWGELVSSDDVEEESFDEDDAIEYDDSDDDDDINVFTPGGKMYQLGAEFEDDYDYEKEKMKKLERGKGMPSEMRYFDTAKIYVKSGNGGNGVIAFRREKFVPNGGPSGGNGGIGGDVSFTADENMHSLQMFRKKVHHRAKNGKHGGGSKCNGANGYHLEIKVPAGTIVRDSQTREVLCELLEHEETKTIIAGGRGGRGNASFKTSKNKVPMLAELGEEGLEKWIELELKLVADVGVIGAPNAGKSSLLAAVSAARPKIADYPFTTIVPNLGLVERDYTRMVFADVPGLLEGASEGLGLGFEFLRHAERTRLLLHVVDCSEEDCLHAHDAIVSELMLFDETMLDKPRLVALNKIDVSDQARTNAKKLKETLKLEGVECFEISAVSKEGVDELMSKVAETHKMLGPRRLESEESLEIEQSRAKRAADGARIEDFTVEDTPYAFVVRGTAVERFCQMTNWDYFESYKRFARVLKMSGIEKALKEAGASEGDRILVGKFEFAWSNDHREKTLYTTWKERRDEKPGTQQGSRHWPHAM</sequence>
<feature type="compositionally biased region" description="Low complexity" evidence="7">
    <location>
        <begin position="68"/>
        <end position="86"/>
    </location>
</feature>
<keyword evidence="5" id="KW-0460">Magnesium</keyword>
<dbReference type="Pfam" id="PF01926">
    <property type="entry name" value="MMR_HSR1"/>
    <property type="match status" value="1"/>
</dbReference>
<feature type="region of interest" description="Disordered" evidence="7">
    <location>
        <begin position="32"/>
        <end position="106"/>
    </location>
</feature>
<dbReference type="InterPro" id="IPR006074">
    <property type="entry name" value="GTP1-OBG_CS"/>
</dbReference>
<dbReference type="Pfam" id="PF01018">
    <property type="entry name" value="GTP1_OBG"/>
    <property type="match status" value="1"/>
</dbReference>
<dbReference type="GO" id="GO:0000287">
    <property type="term" value="F:magnesium ion binding"/>
    <property type="evidence" value="ECO:0007669"/>
    <property type="project" value="InterPro"/>
</dbReference>
<dbReference type="NCBIfam" id="TIGR02729">
    <property type="entry name" value="Obg_CgtA"/>
    <property type="match status" value="1"/>
</dbReference>
<dbReference type="FunFam" id="2.70.210.12:FF:000001">
    <property type="entry name" value="GTPase Obg"/>
    <property type="match status" value="1"/>
</dbReference>
<evidence type="ECO:0000259" key="9">
    <source>
        <dbReference type="PROSITE" id="PS51881"/>
    </source>
</evidence>
<dbReference type="Gene3D" id="3.40.50.300">
    <property type="entry name" value="P-loop containing nucleotide triphosphate hydrolases"/>
    <property type="match status" value="1"/>
</dbReference>
<dbReference type="RefSeq" id="XP_007510869.1">
    <property type="nucleotide sequence ID" value="XM_007510807.1"/>
</dbReference>
<dbReference type="PROSITE" id="PS51710">
    <property type="entry name" value="G_OBG"/>
    <property type="match status" value="1"/>
</dbReference>
<keyword evidence="4" id="KW-0547">Nucleotide-binding</keyword>
<evidence type="ECO:0000256" key="2">
    <source>
        <dbReference type="ARBA" id="ARBA00007699"/>
    </source>
</evidence>
<feature type="region of interest" description="Disordered" evidence="7">
    <location>
        <begin position="680"/>
        <end position="699"/>
    </location>
</feature>
<protein>
    <submittedName>
        <fullName evidence="11">GTPase ObgE</fullName>
    </submittedName>
</protein>
<dbReference type="InterPro" id="IPR036346">
    <property type="entry name" value="GTP-bd_prot_GTP1/OBG_C_sf"/>
</dbReference>
<dbReference type="EMBL" id="FO082270">
    <property type="protein sequence ID" value="CCO66429.1"/>
    <property type="molecule type" value="Genomic_DNA"/>
</dbReference>
<dbReference type="InterPro" id="IPR006073">
    <property type="entry name" value="GTP-bd"/>
</dbReference>
<evidence type="ECO:0000256" key="3">
    <source>
        <dbReference type="ARBA" id="ARBA00022723"/>
    </source>
</evidence>
<keyword evidence="3" id="KW-0479">Metal-binding</keyword>
<organism evidence="11 12">
    <name type="scientific">Bathycoccus prasinos</name>
    <dbReference type="NCBI Taxonomy" id="41875"/>
    <lineage>
        <taxon>Eukaryota</taxon>
        <taxon>Viridiplantae</taxon>
        <taxon>Chlorophyta</taxon>
        <taxon>Mamiellophyceae</taxon>
        <taxon>Mamiellales</taxon>
        <taxon>Bathycoccaceae</taxon>
        <taxon>Bathycoccus</taxon>
    </lineage>
</organism>
<feature type="domain" description="Obg" evidence="10">
    <location>
        <begin position="239"/>
        <end position="397"/>
    </location>
</feature>
<dbReference type="PANTHER" id="PTHR11702:SF44">
    <property type="entry name" value="GTP-BINDING PROTEIN OBGC, CHLOROPLASTIC"/>
    <property type="match status" value="1"/>
</dbReference>
<dbReference type="InterPro" id="IPR036726">
    <property type="entry name" value="GTP1_OBG_dom_sf"/>
</dbReference>
<evidence type="ECO:0000256" key="5">
    <source>
        <dbReference type="ARBA" id="ARBA00022842"/>
    </source>
</evidence>
<evidence type="ECO:0000259" key="10">
    <source>
        <dbReference type="PROSITE" id="PS51883"/>
    </source>
</evidence>
<dbReference type="InterPro" id="IPR006169">
    <property type="entry name" value="GTP1_OBG_dom"/>
</dbReference>
<dbReference type="SUPFAM" id="SSF52540">
    <property type="entry name" value="P-loop containing nucleoside triphosphate hydrolases"/>
    <property type="match status" value="1"/>
</dbReference>
<dbReference type="HAMAP" id="MF_01454">
    <property type="entry name" value="GTPase_Obg"/>
    <property type="match status" value="1"/>
</dbReference>
<dbReference type="eggNOG" id="KOG1489">
    <property type="taxonomic scope" value="Eukaryota"/>
</dbReference>
<feature type="region of interest" description="Disordered" evidence="7">
    <location>
        <begin position="155"/>
        <end position="205"/>
    </location>
</feature>
<dbReference type="InterPro" id="IPR045086">
    <property type="entry name" value="OBG_GTPase"/>
</dbReference>
<evidence type="ECO:0000313" key="12">
    <source>
        <dbReference type="Proteomes" id="UP000198341"/>
    </source>
</evidence>
<dbReference type="GO" id="GO:0042254">
    <property type="term" value="P:ribosome biogenesis"/>
    <property type="evidence" value="ECO:0007669"/>
    <property type="project" value="UniProtKB-UniRule"/>
</dbReference>
<evidence type="ECO:0000313" key="11">
    <source>
        <dbReference type="EMBL" id="CCO66429.1"/>
    </source>
</evidence>
<evidence type="ECO:0000259" key="8">
    <source>
        <dbReference type="PROSITE" id="PS51710"/>
    </source>
</evidence>
<feature type="compositionally biased region" description="Acidic residues" evidence="7">
    <location>
        <begin position="173"/>
        <end position="199"/>
    </location>
</feature>
<dbReference type="PROSITE" id="PS51883">
    <property type="entry name" value="OBG"/>
    <property type="match status" value="1"/>
</dbReference>
<dbReference type="InterPro" id="IPR015349">
    <property type="entry name" value="OCT_dom"/>
</dbReference>
<dbReference type="KEGG" id="bpg:Bathy09g03260"/>
<evidence type="ECO:0000256" key="4">
    <source>
        <dbReference type="ARBA" id="ARBA00022741"/>
    </source>
</evidence>
<dbReference type="AlphaFoldDB" id="K8FI42"/>
<dbReference type="GeneID" id="19013833"/>
<dbReference type="GO" id="GO:0005525">
    <property type="term" value="F:GTP binding"/>
    <property type="evidence" value="ECO:0007669"/>
    <property type="project" value="UniProtKB-KW"/>
</dbReference>
<dbReference type="Proteomes" id="UP000198341">
    <property type="component" value="Chromosome 9"/>
</dbReference>
<dbReference type="SUPFAM" id="SSF102741">
    <property type="entry name" value="Obg GTP-binding protein C-terminal domain"/>
    <property type="match status" value="1"/>
</dbReference>
<dbReference type="NCBIfam" id="TIGR03595">
    <property type="entry name" value="Obg_CgtA_exten"/>
    <property type="match status" value="1"/>
</dbReference>
<dbReference type="PROSITE" id="PS00905">
    <property type="entry name" value="GTP1_OBG"/>
    <property type="match status" value="1"/>
</dbReference>
<dbReference type="PRINTS" id="PR00326">
    <property type="entry name" value="GTP1OBG"/>
</dbReference>
<keyword evidence="12" id="KW-1185">Reference proteome</keyword>
<feature type="domain" description="OCT" evidence="9">
    <location>
        <begin position="587"/>
        <end position="667"/>
    </location>
</feature>
<dbReference type="NCBIfam" id="NF008955">
    <property type="entry name" value="PRK12297.1"/>
    <property type="match status" value="1"/>
</dbReference>
<comment type="similarity">
    <text evidence="2">Belongs to the TRAFAC class OBG-HflX-like GTPase superfamily. OBG GTPase family.</text>
</comment>
<evidence type="ECO:0000256" key="7">
    <source>
        <dbReference type="SAM" id="MobiDB-lite"/>
    </source>
</evidence>
<dbReference type="InterPro" id="IPR027417">
    <property type="entry name" value="P-loop_NTPase"/>
</dbReference>
<dbReference type="GO" id="GO:0005739">
    <property type="term" value="C:mitochondrion"/>
    <property type="evidence" value="ECO:0007669"/>
    <property type="project" value="TreeGrafter"/>
</dbReference>
<comment type="cofactor">
    <cofactor evidence="1">
        <name>Mg(2+)</name>
        <dbReference type="ChEBI" id="CHEBI:18420"/>
    </cofactor>
</comment>